<keyword evidence="7 9" id="KW-0472">Membrane</keyword>
<reference evidence="13" key="1">
    <citation type="submission" date="2023-03" db="EMBL/GenBank/DDBJ databases">
        <authorList>
            <person name="Julca I."/>
        </authorList>
    </citation>
    <scope>NUCLEOTIDE SEQUENCE</scope>
</reference>
<keyword evidence="5 11" id="KW-1133">Transmembrane helix</keyword>
<name>A0AAV1CZV4_OLDCO</name>
<proteinExistence type="inferred from homology"/>
<sequence>MEGGKASNLKEGAGEVVVMIPNPLETPELGKLNDGSDSIAPSDPIKLEPLNIELIRGQQGSSLVQSAVQNSPGASIFSPALNQVTRESSLRRRLLTPSRSLKPKSRLFEPPPPPKLKLVDENVLSSSPYRGSMKMASPGKVDNLSSNPEGLITPKTPLMAAQGNADDDDDDDEVYQAGFIPDEAEKKRHGKHVKFIVLIEWIVFCTILGFLIVSLCVDKLAGLHVWGLRLWRWSVLVLVIFCGHLVTQWLTDMLVFVLERSYLLKNKALYFLFSLRRSFRVSLWLGLTLLAWGLLINREVKKSRKTMRILNYITRAIASSLIGAVMWMVKTLLVKLSASSFHVQTFFDKIQDTVFHQYVLQTLSGPPLMEKTSRIEDFQNSGKLSFKYAVKGNQKVKGDGVVDVNKLHRLRKEKISSLTMGGLVRVIRTSGLSTISDALDTAEEEEIEQKEITSEYEAKTAAKAIFKKVAKPNKQYIEEEDLVRYFPIEEVDDVMLLFEGAAETGQIKKSSFRNWVVKVYTERKHLAHSLNDTKTAIEELNRIASVIILVIIIIVWLLLMGFATTKVLVFITSQILLLVFMFGNTAKTFFEALMFVFVTHPYDVGDKCIIDGVQMVVEEMNILTTIFLRYDNQMIYYPNSILAGKPVTNLNRSPPLGDSLEFSVDFSTPVESIAVIKDRIKGYLESKPQHWQPNHSVLIKEIEDMNKLKMVLYLTHTVNASDRAGHRSDLVIELKKIFEELDIKYHLLPQEVHLRYLA</sequence>
<dbReference type="Proteomes" id="UP001161247">
    <property type="component" value="Chromosome 3"/>
</dbReference>
<dbReference type="PANTHER" id="PTHR31618:SF7">
    <property type="entry name" value="MECHANOSENSITIVE ION CHANNEL PROTEIN"/>
    <property type="match status" value="1"/>
</dbReference>
<gene>
    <name evidence="13" type="ORF">OLC1_LOCUS10448</name>
</gene>
<dbReference type="GO" id="GO:0006820">
    <property type="term" value="P:monoatomic anion transport"/>
    <property type="evidence" value="ECO:0007669"/>
    <property type="project" value="TreeGrafter"/>
</dbReference>
<evidence type="ECO:0000256" key="9">
    <source>
        <dbReference type="PIRNR" id="PIRNR017209"/>
    </source>
</evidence>
<dbReference type="Pfam" id="PF00924">
    <property type="entry name" value="MS_channel_2nd"/>
    <property type="match status" value="1"/>
</dbReference>
<dbReference type="PIRSF" id="PIRSF017209">
    <property type="entry name" value="Memb_At2g17000_prd"/>
    <property type="match status" value="1"/>
</dbReference>
<comment type="subcellular location">
    <subcellularLocation>
        <location evidence="1">Membrane</location>
        <topology evidence="1">Multi-pass membrane protein</topology>
    </subcellularLocation>
</comment>
<protein>
    <recommendedName>
        <fullName evidence="9">Mechanosensitive ion channel protein</fullName>
    </recommendedName>
</protein>
<dbReference type="GO" id="GO:0005886">
    <property type="term" value="C:plasma membrane"/>
    <property type="evidence" value="ECO:0007669"/>
    <property type="project" value="UniProtKB-UniRule"/>
</dbReference>
<evidence type="ECO:0000256" key="11">
    <source>
        <dbReference type="SAM" id="Phobius"/>
    </source>
</evidence>
<feature type="transmembrane region" description="Helical" evidence="11">
    <location>
        <begin position="309"/>
        <end position="329"/>
    </location>
</feature>
<feature type="domain" description="Mechanosensitive ion channel MscS" evidence="12">
    <location>
        <begin position="594"/>
        <end position="652"/>
    </location>
</feature>
<feature type="transmembrane region" description="Helical" evidence="11">
    <location>
        <begin position="235"/>
        <end position="258"/>
    </location>
</feature>
<evidence type="ECO:0000256" key="10">
    <source>
        <dbReference type="SAM" id="MobiDB-lite"/>
    </source>
</evidence>
<dbReference type="GO" id="GO:0008381">
    <property type="term" value="F:mechanosensitive monoatomic ion channel activity"/>
    <property type="evidence" value="ECO:0007669"/>
    <property type="project" value="TreeGrafter"/>
</dbReference>
<dbReference type="GO" id="GO:0050982">
    <property type="term" value="P:detection of mechanical stimulus"/>
    <property type="evidence" value="ECO:0007669"/>
    <property type="project" value="UniProtKB-ARBA"/>
</dbReference>
<keyword evidence="14" id="KW-1185">Reference proteome</keyword>
<dbReference type="InterPro" id="IPR016688">
    <property type="entry name" value="MscS-like_plants/fungi"/>
</dbReference>
<evidence type="ECO:0000256" key="5">
    <source>
        <dbReference type="ARBA" id="ARBA00022989"/>
    </source>
</evidence>
<keyword evidence="4 11" id="KW-0812">Transmembrane</keyword>
<evidence type="ECO:0000256" key="2">
    <source>
        <dbReference type="ARBA" id="ARBA00008017"/>
    </source>
</evidence>
<evidence type="ECO:0000256" key="7">
    <source>
        <dbReference type="ARBA" id="ARBA00023136"/>
    </source>
</evidence>
<keyword evidence="3" id="KW-0813">Transport</keyword>
<evidence type="ECO:0000256" key="3">
    <source>
        <dbReference type="ARBA" id="ARBA00022448"/>
    </source>
</evidence>
<keyword evidence="8" id="KW-0407">Ion channel</keyword>
<evidence type="ECO:0000313" key="13">
    <source>
        <dbReference type="EMBL" id="CAI9100686.1"/>
    </source>
</evidence>
<comment type="similarity">
    <text evidence="2 9">Belongs to the MscS (TC 1.A.23) family.</text>
</comment>
<dbReference type="InterPro" id="IPR010920">
    <property type="entry name" value="LSM_dom_sf"/>
</dbReference>
<dbReference type="SUPFAM" id="SSF50182">
    <property type="entry name" value="Sm-like ribonucleoproteins"/>
    <property type="match status" value="1"/>
</dbReference>
<accession>A0AAV1CZV4</accession>
<evidence type="ECO:0000256" key="4">
    <source>
        <dbReference type="ARBA" id="ARBA00022692"/>
    </source>
</evidence>
<evidence type="ECO:0000313" key="14">
    <source>
        <dbReference type="Proteomes" id="UP001161247"/>
    </source>
</evidence>
<organism evidence="13 14">
    <name type="scientific">Oldenlandia corymbosa var. corymbosa</name>
    <dbReference type="NCBI Taxonomy" id="529605"/>
    <lineage>
        <taxon>Eukaryota</taxon>
        <taxon>Viridiplantae</taxon>
        <taxon>Streptophyta</taxon>
        <taxon>Embryophyta</taxon>
        <taxon>Tracheophyta</taxon>
        <taxon>Spermatophyta</taxon>
        <taxon>Magnoliopsida</taxon>
        <taxon>eudicotyledons</taxon>
        <taxon>Gunneridae</taxon>
        <taxon>Pentapetalae</taxon>
        <taxon>asterids</taxon>
        <taxon>lamiids</taxon>
        <taxon>Gentianales</taxon>
        <taxon>Rubiaceae</taxon>
        <taxon>Rubioideae</taxon>
        <taxon>Spermacoceae</taxon>
        <taxon>Hedyotis-Oldenlandia complex</taxon>
        <taxon>Oldenlandia</taxon>
    </lineage>
</organism>
<feature type="transmembrane region" description="Helical" evidence="11">
    <location>
        <begin position="568"/>
        <end position="586"/>
    </location>
</feature>
<feature type="region of interest" description="Disordered" evidence="10">
    <location>
        <begin position="88"/>
        <end position="117"/>
    </location>
</feature>
<evidence type="ECO:0000256" key="1">
    <source>
        <dbReference type="ARBA" id="ARBA00004141"/>
    </source>
</evidence>
<dbReference type="EMBL" id="OX459120">
    <property type="protein sequence ID" value="CAI9100686.1"/>
    <property type="molecule type" value="Genomic_DNA"/>
</dbReference>
<feature type="transmembrane region" description="Helical" evidence="11">
    <location>
        <begin position="195"/>
        <end position="215"/>
    </location>
</feature>
<keyword evidence="6" id="KW-0406">Ion transport</keyword>
<evidence type="ECO:0000256" key="8">
    <source>
        <dbReference type="ARBA" id="ARBA00023303"/>
    </source>
</evidence>
<dbReference type="InterPro" id="IPR006685">
    <property type="entry name" value="MscS_channel_2nd"/>
</dbReference>
<evidence type="ECO:0000256" key="6">
    <source>
        <dbReference type="ARBA" id="ARBA00023065"/>
    </source>
</evidence>
<dbReference type="AlphaFoldDB" id="A0AAV1CZV4"/>
<feature type="transmembrane region" description="Helical" evidence="11">
    <location>
        <begin position="279"/>
        <end position="297"/>
    </location>
</feature>
<feature type="transmembrane region" description="Helical" evidence="11">
    <location>
        <begin position="543"/>
        <end position="562"/>
    </location>
</feature>
<evidence type="ECO:0000259" key="12">
    <source>
        <dbReference type="Pfam" id="PF00924"/>
    </source>
</evidence>
<dbReference type="FunFam" id="2.30.30.60:FF:000003">
    <property type="entry name" value="Predicted mechanosensitive ion channel"/>
    <property type="match status" value="1"/>
</dbReference>
<dbReference type="Gene3D" id="2.30.30.60">
    <property type="match status" value="1"/>
</dbReference>
<dbReference type="InterPro" id="IPR023408">
    <property type="entry name" value="MscS_beta-dom_sf"/>
</dbReference>
<dbReference type="PANTHER" id="PTHR31618">
    <property type="entry name" value="MECHANOSENSITIVE ION CHANNEL PROTEIN 5"/>
    <property type="match status" value="1"/>
</dbReference>